<evidence type="ECO:0000256" key="1">
    <source>
        <dbReference type="SAM" id="MobiDB-lite"/>
    </source>
</evidence>
<dbReference type="EMBL" id="PKPP01003603">
    <property type="protein sequence ID" value="PWA68598.1"/>
    <property type="molecule type" value="Genomic_DNA"/>
</dbReference>
<comment type="caution">
    <text evidence="2">The sequence shown here is derived from an EMBL/GenBank/DDBJ whole genome shotgun (WGS) entry which is preliminary data.</text>
</comment>
<keyword evidence="3" id="KW-1185">Reference proteome</keyword>
<reference evidence="2 3" key="1">
    <citation type="journal article" date="2018" name="Mol. Plant">
        <title>The genome of Artemisia annua provides insight into the evolution of Asteraceae family and artemisinin biosynthesis.</title>
        <authorList>
            <person name="Shen Q."/>
            <person name="Zhang L."/>
            <person name="Liao Z."/>
            <person name="Wang S."/>
            <person name="Yan T."/>
            <person name="Shi P."/>
            <person name="Liu M."/>
            <person name="Fu X."/>
            <person name="Pan Q."/>
            <person name="Wang Y."/>
            <person name="Lv Z."/>
            <person name="Lu X."/>
            <person name="Zhang F."/>
            <person name="Jiang W."/>
            <person name="Ma Y."/>
            <person name="Chen M."/>
            <person name="Hao X."/>
            <person name="Li L."/>
            <person name="Tang Y."/>
            <person name="Lv G."/>
            <person name="Zhou Y."/>
            <person name="Sun X."/>
            <person name="Brodelius P.E."/>
            <person name="Rose J.K.C."/>
            <person name="Tang K."/>
        </authorList>
    </citation>
    <scope>NUCLEOTIDE SEQUENCE [LARGE SCALE GENOMIC DNA]</scope>
    <source>
        <strain evidence="3">cv. Huhao1</strain>
        <tissue evidence="2">Leaf</tissue>
    </source>
</reference>
<organism evidence="2 3">
    <name type="scientific">Artemisia annua</name>
    <name type="common">Sweet wormwood</name>
    <dbReference type="NCBI Taxonomy" id="35608"/>
    <lineage>
        <taxon>Eukaryota</taxon>
        <taxon>Viridiplantae</taxon>
        <taxon>Streptophyta</taxon>
        <taxon>Embryophyta</taxon>
        <taxon>Tracheophyta</taxon>
        <taxon>Spermatophyta</taxon>
        <taxon>Magnoliopsida</taxon>
        <taxon>eudicotyledons</taxon>
        <taxon>Gunneridae</taxon>
        <taxon>Pentapetalae</taxon>
        <taxon>asterids</taxon>
        <taxon>campanulids</taxon>
        <taxon>Asterales</taxon>
        <taxon>Asteraceae</taxon>
        <taxon>Asteroideae</taxon>
        <taxon>Anthemideae</taxon>
        <taxon>Artemisiinae</taxon>
        <taxon>Artemisia</taxon>
    </lineage>
</organism>
<feature type="region of interest" description="Disordered" evidence="1">
    <location>
        <begin position="65"/>
        <end position="86"/>
    </location>
</feature>
<sequence>MTKLNGYLNNETKKWSPKGALTAQKLGVIRGKLWLCILDLYFEGVEAVTVCLSRRWLDLLVDKEEKSRSIDNETQSSDWLTDAVGR</sequence>
<accession>A0A2U1N501</accession>
<gene>
    <name evidence="2" type="ORF">CTI12_AA303220</name>
</gene>
<protein>
    <submittedName>
        <fullName evidence="2">Uncharacterized protein</fullName>
    </submittedName>
</protein>
<evidence type="ECO:0000313" key="2">
    <source>
        <dbReference type="EMBL" id="PWA68598.1"/>
    </source>
</evidence>
<evidence type="ECO:0000313" key="3">
    <source>
        <dbReference type="Proteomes" id="UP000245207"/>
    </source>
</evidence>
<dbReference type="Proteomes" id="UP000245207">
    <property type="component" value="Unassembled WGS sequence"/>
</dbReference>
<proteinExistence type="predicted"/>
<dbReference type="AlphaFoldDB" id="A0A2U1N501"/>
<name>A0A2U1N501_ARTAN</name>